<organism evidence="9">
    <name type="scientific">bioreactor metagenome</name>
    <dbReference type="NCBI Taxonomy" id="1076179"/>
    <lineage>
        <taxon>unclassified sequences</taxon>
        <taxon>metagenomes</taxon>
        <taxon>ecological metagenomes</taxon>
    </lineage>
</organism>
<comment type="caution">
    <text evidence="9">The sequence shown here is derived from an EMBL/GenBank/DDBJ whole genome shotgun (WGS) entry which is preliminary data.</text>
</comment>
<dbReference type="GO" id="GO:0016020">
    <property type="term" value="C:membrane"/>
    <property type="evidence" value="ECO:0007669"/>
    <property type="project" value="UniProtKB-SubCell"/>
</dbReference>
<sequence>MAMAALGRKLWRLGLFLLWMWPFALWSLLFAVGGRGGIRRVARCTRKWGRFLTRAIHIKVEFLCDHEVPEGVLIVSNHQGYIDVLVHAALFPIRFAPKAEIRRWPVLGCYLAISRPVWIDRSSRQKSRNVLEEFRRTLNDGVSLLVYPEGTSTDGRHGLLPFKSTPFETVIGTRYQIQPVITRYEIGADGWTPAWFGDQTLLPHVWALLGRKEIRARVAALPLVTVEPGEDRKQLAARIEAMMQAAENDRRLLFPAESKGCPAMAD</sequence>
<accession>A0A645A2G4</accession>
<proteinExistence type="predicted"/>
<dbReference type="PANTHER" id="PTHR23063">
    <property type="entry name" value="PHOSPHOLIPID ACYLTRANSFERASE"/>
    <property type="match status" value="1"/>
</dbReference>
<keyword evidence="4" id="KW-1133">Transmembrane helix</keyword>
<dbReference type="SMART" id="SM00563">
    <property type="entry name" value="PlsC"/>
    <property type="match status" value="1"/>
</dbReference>
<reference evidence="9" key="1">
    <citation type="submission" date="2019-08" db="EMBL/GenBank/DDBJ databases">
        <authorList>
            <person name="Kucharzyk K."/>
            <person name="Murdoch R.W."/>
            <person name="Higgins S."/>
            <person name="Loffler F."/>
        </authorList>
    </citation>
    <scope>NUCLEOTIDE SEQUENCE</scope>
</reference>
<comment type="subcellular location">
    <subcellularLocation>
        <location evidence="1">Membrane</location>
    </subcellularLocation>
</comment>
<dbReference type="InterPro" id="IPR002123">
    <property type="entry name" value="Plipid/glycerol_acylTrfase"/>
</dbReference>
<keyword evidence="6" id="KW-0472">Membrane</keyword>
<evidence type="ECO:0000256" key="2">
    <source>
        <dbReference type="ARBA" id="ARBA00022679"/>
    </source>
</evidence>
<feature type="domain" description="Phospholipid/glycerol acyltransferase" evidence="8">
    <location>
        <begin position="72"/>
        <end position="185"/>
    </location>
</feature>
<keyword evidence="3" id="KW-0812">Transmembrane</keyword>
<dbReference type="GO" id="GO:0016746">
    <property type="term" value="F:acyltransferase activity"/>
    <property type="evidence" value="ECO:0007669"/>
    <property type="project" value="UniProtKB-KW"/>
</dbReference>
<dbReference type="CDD" id="cd07989">
    <property type="entry name" value="LPLAT_AGPAT-like"/>
    <property type="match status" value="1"/>
</dbReference>
<gene>
    <name evidence="9" type="ORF">SDC9_94100</name>
</gene>
<evidence type="ECO:0000256" key="3">
    <source>
        <dbReference type="ARBA" id="ARBA00022692"/>
    </source>
</evidence>
<keyword evidence="5" id="KW-0443">Lipid metabolism</keyword>
<keyword evidence="7" id="KW-0012">Acyltransferase</keyword>
<dbReference type="AlphaFoldDB" id="A0A645A2G4"/>
<name>A0A645A2G4_9ZZZZ</name>
<protein>
    <recommendedName>
        <fullName evidence="8">Phospholipid/glycerol acyltransferase domain-containing protein</fullName>
    </recommendedName>
</protein>
<evidence type="ECO:0000259" key="8">
    <source>
        <dbReference type="SMART" id="SM00563"/>
    </source>
</evidence>
<evidence type="ECO:0000256" key="7">
    <source>
        <dbReference type="ARBA" id="ARBA00023315"/>
    </source>
</evidence>
<evidence type="ECO:0000256" key="5">
    <source>
        <dbReference type="ARBA" id="ARBA00023098"/>
    </source>
</evidence>
<dbReference type="EMBL" id="VSSQ01011659">
    <property type="protein sequence ID" value="MPM47390.1"/>
    <property type="molecule type" value="Genomic_DNA"/>
</dbReference>
<evidence type="ECO:0000256" key="4">
    <source>
        <dbReference type="ARBA" id="ARBA00022989"/>
    </source>
</evidence>
<evidence type="ECO:0000313" key="9">
    <source>
        <dbReference type="EMBL" id="MPM47390.1"/>
    </source>
</evidence>
<keyword evidence="2" id="KW-0808">Transferase</keyword>
<dbReference type="GO" id="GO:0006629">
    <property type="term" value="P:lipid metabolic process"/>
    <property type="evidence" value="ECO:0007669"/>
    <property type="project" value="UniProtKB-KW"/>
</dbReference>
<dbReference type="Pfam" id="PF01553">
    <property type="entry name" value="Acyltransferase"/>
    <property type="match status" value="1"/>
</dbReference>
<evidence type="ECO:0000256" key="1">
    <source>
        <dbReference type="ARBA" id="ARBA00004370"/>
    </source>
</evidence>
<dbReference type="PANTHER" id="PTHR23063:SF52">
    <property type="entry name" value="LYSOPHOSPHATIDYLCHOLINE ACYLTRANSFERASE"/>
    <property type="match status" value="1"/>
</dbReference>
<dbReference type="SUPFAM" id="SSF69593">
    <property type="entry name" value="Glycerol-3-phosphate (1)-acyltransferase"/>
    <property type="match status" value="1"/>
</dbReference>
<evidence type="ECO:0000256" key="6">
    <source>
        <dbReference type="ARBA" id="ARBA00023136"/>
    </source>
</evidence>